<evidence type="ECO:0000256" key="2">
    <source>
        <dbReference type="SAM" id="SignalP"/>
    </source>
</evidence>
<dbReference type="InterPro" id="IPR025419">
    <property type="entry name" value="DUF4142"/>
</dbReference>
<protein>
    <submittedName>
        <fullName evidence="4">Predicted outer membrane protein</fullName>
    </submittedName>
</protein>
<evidence type="ECO:0000313" key="4">
    <source>
        <dbReference type="EMBL" id="SDS82793.1"/>
    </source>
</evidence>
<feature type="compositionally biased region" description="Low complexity" evidence="1">
    <location>
        <begin position="184"/>
        <end position="199"/>
    </location>
</feature>
<keyword evidence="2" id="KW-0732">Signal</keyword>
<accession>A0A1H1VDM8</accession>
<dbReference type="STRING" id="487184.SAMN05216421_2275"/>
<keyword evidence="5" id="KW-1185">Reference proteome</keyword>
<organism evidence="4 5">
    <name type="scientific">Halopseudomonas xinjiangensis</name>
    <dbReference type="NCBI Taxonomy" id="487184"/>
    <lineage>
        <taxon>Bacteria</taxon>
        <taxon>Pseudomonadati</taxon>
        <taxon>Pseudomonadota</taxon>
        <taxon>Gammaproteobacteria</taxon>
        <taxon>Pseudomonadales</taxon>
        <taxon>Pseudomonadaceae</taxon>
        <taxon>Halopseudomonas</taxon>
    </lineage>
</organism>
<feature type="domain" description="DUF4142" evidence="3">
    <location>
        <begin position="33"/>
        <end position="165"/>
    </location>
</feature>
<reference evidence="5" key="1">
    <citation type="submission" date="2016-10" db="EMBL/GenBank/DDBJ databases">
        <authorList>
            <person name="Varghese N."/>
            <person name="Submissions S."/>
        </authorList>
    </citation>
    <scope>NUCLEOTIDE SEQUENCE [LARGE SCALE GENOMIC DNA]</scope>
    <source>
        <strain evidence="5">NRRL B-51270</strain>
    </source>
</reference>
<gene>
    <name evidence="4" type="ORF">SAMN05216421_2275</name>
</gene>
<feature type="chain" id="PRO_5009263182" evidence="2">
    <location>
        <begin position="26"/>
        <end position="281"/>
    </location>
</feature>
<evidence type="ECO:0000259" key="3">
    <source>
        <dbReference type="Pfam" id="PF13628"/>
    </source>
</evidence>
<evidence type="ECO:0000313" key="5">
    <source>
        <dbReference type="Proteomes" id="UP000243207"/>
    </source>
</evidence>
<dbReference type="RefSeq" id="WP_093394694.1">
    <property type="nucleotide sequence ID" value="NZ_LT629736.1"/>
</dbReference>
<name>A0A1H1VDM8_9GAMM</name>
<dbReference type="EMBL" id="LT629736">
    <property type="protein sequence ID" value="SDS82793.1"/>
    <property type="molecule type" value="Genomic_DNA"/>
</dbReference>
<feature type="compositionally biased region" description="Polar residues" evidence="1">
    <location>
        <begin position="172"/>
        <end position="183"/>
    </location>
</feature>
<dbReference type="Proteomes" id="UP000243207">
    <property type="component" value="Chromosome I"/>
</dbReference>
<dbReference type="OrthoDB" id="7376531at2"/>
<dbReference type="InterPro" id="IPR012347">
    <property type="entry name" value="Ferritin-like"/>
</dbReference>
<dbReference type="PANTHER" id="PTHR38593">
    <property type="entry name" value="BLR2558 PROTEIN"/>
    <property type="match status" value="1"/>
</dbReference>
<feature type="signal peptide" evidence="2">
    <location>
        <begin position="1"/>
        <end position="25"/>
    </location>
</feature>
<dbReference type="AlphaFoldDB" id="A0A1H1VDM8"/>
<feature type="compositionally biased region" description="Polar residues" evidence="1">
    <location>
        <begin position="243"/>
        <end position="258"/>
    </location>
</feature>
<feature type="compositionally biased region" description="Polar residues" evidence="1">
    <location>
        <begin position="208"/>
        <end position="222"/>
    </location>
</feature>
<feature type="region of interest" description="Disordered" evidence="1">
    <location>
        <begin position="163"/>
        <end position="281"/>
    </location>
</feature>
<dbReference type="Gene3D" id="1.20.1260.10">
    <property type="match status" value="1"/>
</dbReference>
<sequence>MSKVRMLAMGLVTLGAAAAAYRAMAERKYFGPARFIDAASAKGIGEIEAARLALKKGQSEGVKQFAQQMIEEHTAINRDLRQIARNKGYEMADEADMLSKTEELLLNLRESTAFDDAYLKHQVASHEHSLSLFRRAAEFDDFDVSNFAMKTRPKLEHHLKMAKDIQKDTERGSTQSNDTQQNKSAAGSRGASTTATGAAPEKDVAAGTANNYASSDIGGTTHASSGPNPGGGMPPNSAAGSSTGSTQPGPADSPTSVPGSPAKGPSDKSSRNLPGHTGGER</sequence>
<dbReference type="PANTHER" id="PTHR38593:SF1">
    <property type="entry name" value="BLR2558 PROTEIN"/>
    <property type="match status" value="1"/>
</dbReference>
<evidence type="ECO:0000256" key="1">
    <source>
        <dbReference type="SAM" id="MobiDB-lite"/>
    </source>
</evidence>
<dbReference type="Pfam" id="PF13628">
    <property type="entry name" value="DUF4142"/>
    <property type="match status" value="1"/>
</dbReference>
<proteinExistence type="predicted"/>